<accession>A0A6F8YWU6</accession>
<keyword evidence="2" id="KW-1185">Reference proteome</keyword>
<dbReference type="AlphaFoldDB" id="A0A6F8YWU6"/>
<dbReference type="KEGG" id="psuu:Psuf_079200"/>
<proteinExistence type="predicted"/>
<dbReference type="Proteomes" id="UP000503011">
    <property type="component" value="Chromosome"/>
</dbReference>
<sequence length="48" mass="5135">MTLGGDRLIVTGPDGGKRERTLDGDGAVLAAYREHFGVVLDRVPRVTP</sequence>
<reference evidence="1 2" key="2">
    <citation type="submission" date="2020-03" db="EMBL/GenBank/DDBJ databases">
        <authorList>
            <person name="Ichikawa N."/>
            <person name="Kimura A."/>
            <person name="Kitahashi Y."/>
            <person name="Uohara A."/>
        </authorList>
    </citation>
    <scope>NUCLEOTIDE SEQUENCE [LARGE SCALE GENOMIC DNA]</scope>
    <source>
        <strain evidence="1 2">NBRC 105367</strain>
    </source>
</reference>
<evidence type="ECO:0000313" key="1">
    <source>
        <dbReference type="EMBL" id="BCB90607.1"/>
    </source>
</evidence>
<dbReference type="RefSeq" id="WP_232076022.1">
    <property type="nucleotide sequence ID" value="NZ_AP022871.1"/>
</dbReference>
<reference evidence="1 2" key="1">
    <citation type="submission" date="2020-03" db="EMBL/GenBank/DDBJ databases">
        <title>Whole genome shotgun sequence of Phytohabitans suffuscus NBRC 105367.</title>
        <authorList>
            <person name="Komaki H."/>
            <person name="Tamura T."/>
        </authorList>
    </citation>
    <scope>NUCLEOTIDE SEQUENCE [LARGE SCALE GENOMIC DNA]</scope>
    <source>
        <strain evidence="1 2">NBRC 105367</strain>
    </source>
</reference>
<dbReference type="EMBL" id="AP022871">
    <property type="protein sequence ID" value="BCB90607.1"/>
    <property type="molecule type" value="Genomic_DNA"/>
</dbReference>
<organism evidence="1 2">
    <name type="scientific">Phytohabitans suffuscus</name>
    <dbReference type="NCBI Taxonomy" id="624315"/>
    <lineage>
        <taxon>Bacteria</taxon>
        <taxon>Bacillati</taxon>
        <taxon>Actinomycetota</taxon>
        <taxon>Actinomycetes</taxon>
        <taxon>Micromonosporales</taxon>
        <taxon>Micromonosporaceae</taxon>
    </lineage>
</organism>
<name>A0A6F8YWU6_9ACTN</name>
<evidence type="ECO:0000313" key="2">
    <source>
        <dbReference type="Proteomes" id="UP000503011"/>
    </source>
</evidence>
<gene>
    <name evidence="1" type="ORF">Psuf_079200</name>
</gene>
<protein>
    <submittedName>
        <fullName evidence="1">Uncharacterized protein</fullName>
    </submittedName>
</protein>